<reference evidence="4 5" key="1">
    <citation type="journal article" date="2019" name="Plant Biotechnol. J.">
        <title>The red bayberry genome and genetic basis of sex determination.</title>
        <authorList>
            <person name="Jia H.M."/>
            <person name="Jia H.J."/>
            <person name="Cai Q.L."/>
            <person name="Wang Y."/>
            <person name="Zhao H.B."/>
            <person name="Yang W.F."/>
            <person name="Wang G.Y."/>
            <person name="Li Y.H."/>
            <person name="Zhan D.L."/>
            <person name="Shen Y.T."/>
            <person name="Niu Q.F."/>
            <person name="Chang L."/>
            <person name="Qiu J."/>
            <person name="Zhao L."/>
            <person name="Xie H.B."/>
            <person name="Fu W.Y."/>
            <person name="Jin J."/>
            <person name="Li X.W."/>
            <person name="Jiao Y."/>
            <person name="Zhou C.C."/>
            <person name="Tu T."/>
            <person name="Chai C.Y."/>
            <person name="Gao J.L."/>
            <person name="Fan L.J."/>
            <person name="van de Weg E."/>
            <person name="Wang J.Y."/>
            <person name="Gao Z.S."/>
        </authorList>
    </citation>
    <scope>NUCLEOTIDE SEQUENCE [LARGE SCALE GENOMIC DNA]</scope>
    <source>
        <tissue evidence="4">Leaves</tissue>
    </source>
</reference>
<organism evidence="4 5">
    <name type="scientific">Morella rubra</name>
    <name type="common">Chinese bayberry</name>
    <dbReference type="NCBI Taxonomy" id="262757"/>
    <lineage>
        <taxon>Eukaryota</taxon>
        <taxon>Viridiplantae</taxon>
        <taxon>Streptophyta</taxon>
        <taxon>Embryophyta</taxon>
        <taxon>Tracheophyta</taxon>
        <taxon>Spermatophyta</taxon>
        <taxon>Magnoliopsida</taxon>
        <taxon>eudicotyledons</taxon>
        <taxon>Gunneridae</taxon>
        <taxon>Pentapetalae</taxon>
        <taxon>rosids</taxon>
        <taxon>fabids</taxon>
        <taxon>Fagales</taxon>
        <taxon>Myricaceae</taxon>
        <taxon>Morella</taxon>
    </lineage>
</organism>
<name>A0A6A1UPH6_9ROSI</name>
<dbReference type="PANTHER" id="PTHR27005">
    <property type="entry name" value="WALL-ASSOCIATED RECEPTOR KINASE-LIKE 21"/>
    <property type="match status" value="1"/>
</dbReference>
<dbReference type="PANTHER" id="PTHR27005:SF543">
    <property type="entry name" value="NON-FUNCTIONAL PSEUDOKINASE ZED1-LIKE"/>
    <property type="match status" value="1"/>
</dbReference>
<evidence type="ECO:0000313" key="5">
    <source>
        <dbReference type="Proteomes" id="UP000516437"/>
    </source>
</evidence>
<dbReference type="GO" id="GO:0005524">
    <property type="term" value="F:ATP binding"/>
    <property type="evidence" value="ECO:0007669"/>
    <property type="project" value="UniProtKB-KW"/>
</dbReference>
<proteinExistence type="predicted"/>
<dbReference type="InterPro" id="IPR000719">
    <property type="entry name" value="Prot_kinase_dom"/>
</dbReference>
<evidence type="ECO:0000256" key="1">
    <source>
        <dbReference type="ARBA" id="ARBA00022741"/>
    </source>
</evidence>
<comment type="caution">
    <text evidence="4">The sequence shown here is derived from an EMBL/GenBank/DDBJ whole genome shotgun (WGS) entry which is preliminary data.</text>
</comment>
<protein>
    <recommendedName>
        <fullName evidence="3">Protein kinase domain-containing protein</fullName>
    </recommendedName>
</protein>
<feature type="domain" description="Protein kinase" evidence="3">
    <location>
        <begin position="1"/>
        <end position="259"/>
    </location>
</feature>
<dbReference type="Gene3D" id="1.10.510.10">
    <property type="entry name" value="Transferase(Phosphotransferase) domain 1"/>
    <property type="match status" value="1"/>
</dbReference>
<dbReference type="SUPFAM" id="SSF56112">
    <property type="entry name" value="Protein kinase-like (PK-like)"/>
    <property type="match status" value="2"/>
</dbReference>
<evidence type="ECO:0000259" key="3">
    <source>
        <dbReference type="PROSITE" id="PS50011"/>
    </source>
</evidence>
<dbReference type="Pfam" id="PF00069">
    <property type="entry name" value="Pkinase"/>
    <property type="match status" value="1"/>
</dbReference>
<evidence type="ECO:0000313" key="4">
    <source>
        <dbReference type="EMBL" id="KAB1202066.1"/>
    </source>
</evidence>
<dbReference type="GO" id="GO:0005886">
    <property type="term" value="C:plasma membrane"/>
    <property type="evidence" value="ECO:0007669"/>
    <property type="project" value="TreeGrafter"/>
</dbReference>
<dbReference type="Gene3D" id="3.30.200.20">
    <property type="entry name" value="Phosphorylase Kinase, domain 1"/>
    <property type="match status" value="1"/>
</dbReference>
<accession>A0A6A1UPH6</accession>
<dbReference type="EMBL" id="RXIC02000026">
    <property type="protein sequence ID" value="KAB1202066.1"/>
    <property type="molecule type" value="Genomic_DNA"/>
</dbReference>
<dbReference type="InterPro" id="IPR045274">
    <property type="entry name" value="WAK-like"/>
</dbReference>
<evidence type="ECO:0000256" key="2">
    <source>
        <dbReference type="ARBA" id="ARBA00022840"/>
    </source>
</evidence>
<dbReference type="InterPro" id="IPR011009">
    <property type="entry name" value="Kinase-like_dom_sf"/>
</dbReference>
<dbReference type="AlphaFoldDB" id="A0A6A1UPH6"/>
<sequence>MGGNSETKSTFLENRSMLLEKLVSSGRDLLSRLDREGGRERDRRSKRERAFLENGSRILEALVGLFLSVPTPMRSLRRQLITTIILVCYVVRTHIHRDIKPQNILFDLYDIPKLSEFVHAITIPKGETHVDVAVEWAYGHACPNYCSTGRITEKTDVYSFGVLLLGLLTGQPAFNHSRADRRRVFLVNYVLECGIDEIVDPGISTGERGASMQQQLQAVLDLALICLNEDPERRPTMSKLHREGGRERAKRREREKAFLENGSRMLEALVASCNGRPIPIRTYSHEELAQATDYYHNCRLLHRESFHLYYHGEFEGRTISVKMFLPDSNEYLEDAITDLAISAKMSRHKNVLRLTGCCLETKFQLCV</sequence>
<dbReference type="SMART" id="SM00220">
    <property type="entry name" value="S_TKc"/>
    <property type="match status" value="1"/>
</dbReference>
<keyword evidence="5" id="KW-1185">Reference proteome</keyword>
<dbReference type="OrthoDB" id="75710at2759"/>
<keyword evidence="2" id="KW-0067">ATP-binding</keyword>
<keyword evidence="1" id="KW-0547">Nucleotide-binding</keyword>
<dbReference type="GO" id="GO:0007166">
    <property type="term" value="P:cell surface receptor signaling pathway"/>
    <property type="evidence" value="ECO:0007669"/>
    <property type="project" value="InterPro"/>
</dbReference>
<gene>
    <name evidence="4" type="ORF">CJ030_MR8G029145</name>
</gene>
<dbReference type="PROSITE" id="PS50011">
    <property type="entry name" value="PROTEIN_KINASE_DOM"/>
    <property type="match status" value="1"/>
</dbReference>
<dbReference type="Proteomes" id="UP000516437">
    <property type="component" value="Chromosome 8"/>
</dbReference>
<dbReference type="GO" id="GO:0004674">
    <property type="term" value="F:protein serine/threonine kinase activity"/>
    <property type="evidence" value="ECO:0007669"/>
    <property type="project" value="TreeGrafter"/>
</dbReference>